<evidence type="ECO:0000313" key="2">
    <source>
        <dbReference type="Proteomes" id="UP000729290"/>
    </source>
</evidence>
<dbReference type="NCBIfam" id="TIGR01560">
    <property type="entry name" value="put_DNA_pack"/>
    <property type="match status" value="1"/>
</dbReference>
<comment type="caution">
    <text evidence="1">The sequence shown here is derived from an EMBL/GenBank/DDBJ whole genome shotgun (WGS) entry which is preliminary data.</text>
</comment>
<sequence length="99" mass="11046">MKISELTLEDVKLYCRAEGEAEEDILFAAIMDAGKQYIQSQTGMSEEEIDTKADLTLAFLMLAADMYENRTYTILTSGKTPNINPAASAIINQYCRIIL</sequence>
<keyword evidence="2" id="KW-1185">Reference proteome</keyword>
<reference evidence="1 2" key="1">
    <citation type="journal article" date="2021" name="Sci. Rep.">
        <title>The distribution of antibiotic resistance genes in chicken gut microbiota commensals.</title>
        <authorList>
            <person name="Juricova H."/>
            <person name="Matiasovicova J."/>
            <person name="Kubasova T."/>
            <person name="Cejkova D."/>
            <person name="Rychlik I."/>
        </authorList>
    </citation>
    <scope>NUCLEOTIDE SEQUENCE [LARGE SCALE GENOMIC DNA]</scope>
    <source>
        <strain evidence="1 2">An431b</strain>
    </source>
</reference>
<protein>
    <submittedName>
        <fullName evidence="1">Phage gp6-like head-tail connector protein</fullName>
    </submittedName>
</protein>
<dbReference type="InterPro" id="IPR006450">
    <property type="entry name" value="Phage_HK97_gp6-like"/>
</dbReference>
<dbReference type="RefSeq" id="WP_205134278.1">
    <property type="nucleotide sequence ID" value="NZ_JACSNT010000015.1"/>
</dbReference>
<dbReference type="Pfam" id="PF05135">
    <property type="entry name" value="Phage_connect_1"/>
    <property type="match status" value="1"/>
</dbReference>
<name>A0ABS2GDI7_9FIRM</name>
<dbReference type="CDD" id="cd08054">
    <property type="entry name" value="gp6"/>
    <property type="match status" value="1"/>
</dbReference>
<evidence type="ECO:0000313" key="1">
    <source>
        <dbReference type="EMBL" id="MBM6878603.1"/>
    </source>
</evidence>
<accession>A0ABS2GDI7</accession>
<organism evidence="1 2">
    <name type="scientific">Anaerotignum lactatifermentans</name>
    <dbReference type="NCBI Taxonomy" id="160404"/>
    <lineage>
        <taxon>Bacteria</taxon>
        <taxon>Bacillati</taxon>
        <taxon>Bacillota</taxon>
        <taxon>Clostridia</taxon>
        <taxon>Lachnospirales</taxon>
        <taxon>Anaerotignaceae</taxon>
        <taxon>Anaerotignum</taxon>
    </lineage>
</organism>
<dbReference type="InterPro" id="IPR021146">
    <property type="entry name" value="Phage_gp6-like_head-tail"/>
</dbReference>
<dbReference type="EMBL" id="JACSNV010000017">
    <property type="protein sequence ID" value="MBM6878603.1"/>
    <property type="molecule type" value="Genomic_DNA"/>
</dbReference>
<dbReference type="Proteomes" id="UP000729290">
    <property type="component" value="Unassembled WGS sequence"/>
</dbReference>
<dbReference type="Gene3D" id="1.10.3230.30">
    <property type="entry name" value="Phage gp6-like head-tail connector protein"/>
    <property type="match status" value="1"/>
</dbReference>
<proteinExistence type="predicted"/>
<gene>
    <name evidence="1" type="ORF">H9X83_10610</name>
</gene>